<dbReference type="InterPro" id="IPR013083">
    <property type="entry name" value="Znf_RING/FYVE/PHD"/>
</dbReference>
<dbReference type="SUPFAM" id="SSF57850">
    <property type="entry name" value="RING/U-box"/>
    <property type="match status" value="1"/>
</dbReference>
<keyword evidence="1" id="KW-0862">Zinc</keyword>
<dbReference type="GO" id="GO:0004842">
    <property type="term" value="F:ubiquitin-protein transferase activity"/>
    <property type="evidence" value="ECO:0000318"/>
    <property type="project" value="GO_Central"/>
</dbReference>
<dbReference type="InterPro" id="IPR001841">
    <property type="entry name" value="Znf_RING"/>
</dbReference>
<dbReference type="AlphaFoldDB" id="A0A2R6VX99"/>
<reference evidence="4" key="1">
    <citation type="journal article" date="2017" name="Cell">
        <title>Insights into land plant evolution garnered from the Marchantia polymorpha genome.</title>
        <authorList>
            <person name="Bowman J.L."/>
            <person name="Kohchi T."/>
            <person name="Yamato K.T."/>
            <person name="Jenkins J."/>
            <person name="Shu S."/>
            <person name="Ishizaki K."/>
            <person name="Yamaoka S."/>
            <person name="Nishihama R."/>
            <person name="Nakamura Y."/>
            <person name="Berger F."/>
            <person name="Adam C."/>
            <person name="Aki S.S."/>
            <person name="Althoff F."/>
            <person name="Araki T."/>
            <person name="Arteaga-Vazquez M.A."/>
            <person name="Balasubrmanian S."/>
            <person name="Barry K."/>
            <person name="Bauer D."/>
            <person name="Boehm C.R."/>
            <person name="Briginshaw L."/>
            <person name="Caballero-Perez J."/>
            <person name="Catarino B."/>
            <person name="Chen F."/>
            <person name="Chiyoda S."/>
            <person name="Chovatia M."/>
            <person name="Davies K.M."/>
            <person name="Delmans M."/>
            <person name="Demura T."/>
            <person name="Dierschke T."/>
            <person name="Dolan L."/>
            <person name="Dorantes-Acosta A.E."/>
            <person name="Eklund D.M."/>
            <person name="Florent S.N."/>
            <person name="Flores-Sandoval E."/>
            <person name="Fujiyama A."/>
            <person name="Fukuzawa H."/>
            <person name="Galik B."/>
            <person name="Grimanelli D."/>
            <person name="Grimwood J."/>
            <person name="Grossniklaus U."/>
            <person name="Hamada T."/>
            <person name="Haseloff J."/>
            <person name="Hetherington A.J."/>
            <person name="Higo A."/>
            <person name="Hirakawa Y."/>
            <person name="Hundley H.N."/>
            <person name="Ikeda Y."/>
            <person name="Inoue K."/>
            <person name="Inoue S.I."/>
            <person name="Ishida S."/>
            <person name="Jia Q."/>
            <person name="Kakita M."/>
            <person name="Kanazawa T."/>
            <person name="Kawai Y."/>
            <person name="Kawashima T."/>
            <person name="Kennedy M."/>
            <person name="Kinose K."/>
            <person name="Kinoshita T."/>
            <person name="Kohara Y."/>
            <person name="Koide E."/>
            <person name="Komatsu K."/>
            <person name="Kopischke S."/>
            <person name="Kubo M."/>
            <person name="Kyozuka J."/>
            <person name="Lagercrantz U."/>
            <person name="Lin S.S."/>
            <person name="Lindquist E."/>
            <person name="Lipzen A.M."/>
            <person name="Lu C.W."/>
            <person name="De Luna E."/>
            <person name="Martienssen R.A."/>
            <person name="Minamino N."/>
            <person name="Mizutani M."/>
            <person name="Mizutani M."/>
            <person name="Mochizuki N."/>
            <person name="Monte I."/>
            <person name="Mosher R."/>
            <person name="Nagasaki H."/>
            <person name="Nakagami H."/>
            <person name="Naramoto S."/>
            <person name="Nishitani K."/>
            <person name="Ohtani M."/>
            <person name="Okamoto T."/>
            <person name="Okumura M."/>
            <person name="Phillips J."/>
            <person name="Pollak B."/>
            <person name="Reinders A."/>
            <person name="Rovekamp M."/>
            <person name="Sano R."/>
            <person name="Sawa S."/>
            <person name="Schmid M.W."/>
            <person name="Shirakawa M."/>
            <person name="Solano R."/>
            <person name="Spunde A."/>
            <person name="Suetsugu N."/>
            <person name="Sugano S."/>
            <person name="Sugiyama A."/>
            <person name="Sun R."/>
            <person name="Suzuki Y."/>
            <person name="Takenaka M."/>
            <person name="Takezawa D."/>
            <person name="Tomogane H."/>
            <person name="Tsuzuki M."/>
            <person name="Ueda T."/>
            <person name="Umeda M."/>
            <person name="Ward J.M."/>
            <person name="Watanabe Y."/>
            <person name="Yazaki K."/>
            <person name="Yokoyama R."/>
            <person name="Yoshitake Y."/>
            <person name="Yotsui I."/>
            <person name="Zachgo S."/>
            <person name="Schmutz J."/>
        </authorList>
    </citation>
    <scope>NUCLEOTIDE SEQUENCE [LARGE SCALE GENOMIC DNA]</scope>
    <source>
        <strain evidence="4">Tak-1</strain>
    </source>
</reference>
<dbReference type="GO" id="GO:0005634">
    <property type="term" value="C:nucleus"/>
    <property type="evidence" value="ECO:0000318"/>
    <property type="project" value="GO_Central"/>
</dbReference>
<organism evidence="3 4">
    <name type="scientific">Marchantia polymorpha</name>
    <name type="common">Common liverwort</name>
    <name type="synonym">Marchantia aquatica</name>
    <dbReference type="NCBI Taxonomy" id="3197"/>
    <lineage>
        <taxon>Eukaryota</taxon>
        <taxon>Viridiplantae</taxon>
        <taxon>Streptophyta</taxon>
        <taxon>Embryophyta</taxon>
        <taxon>Marchantiophyta</taxon>
        <taxon>Marchantiopsida</taxon>
        <taxon>Marchantiidae</taxon>
        <taxon>Marchantiales</taxon>
        <taxon>Marchantiaceae</taxon>
        <taxon>Marchantia</taxon>
    </lineage>
</organism>
<evidence type="ECO:0000313" key="3">
    <source>
        <dbReference type="EMBL" id="PTQ26203.1"/>
    </source>
</evidence>
<dbReference type="PANTHER" id="PTHR46798:SF3">
    <property type="entry name" value="RING FINGER FAMILY PROTEIN"/>
    <property type="match status" value="1"/>
</dbReference>
<keyword evidence="4" id="KW-1185">Reference proteome</keyword>
<dbReference type="OrthoDB" id="8062037at2759"/>
<name>A0A2R6VX99_MARPO</name>
<gene>
    <name evidence="3" type="ORF">MARPO_YA0053</name>
</gene>
<dbReference type="Pfam" id="PF23555">
    <property type="entry name" value="zf-RING_Vps41"/>
    <property type="match status" value="1"/>
</dbReference>
<dbReference type="InterPro" id="IPR057779">
    <property type="entry name" value="Znf_RING_Vps41"/>
</dbReference>
<keyword evidence="1" id="KW-0863">Zinc-finger</keyword>
<dbReference type="Proteomes" id="UP000244005">
    <property type="component" value="Chromosome Y"/>
</dbReference>
<dbReference type="GO" id="GO:0008270">
    <property type="term" value="F:zinc ion binding"/>
    <property type="evidence" value="ECO:0007669"/>
    <property type="project" value="UniProtKB-KW"/>
</dbReference>
<sequence length="125" mass="14191">MNRRKVLLLALEDSDLDSNLPGYENVVNDVIDDFFHNNGQVPPWLDMFTCVTKKDVGTSQEAETSTCSICLDVVLVHNGDRSITKLICGHWFHFDCIASAFMAKGAMKCPNYRHVEKRHWFGANE</sequence>
<dbReference type="EMBL" id="KZ772944">
    <property type="protein sequence ID" value="PTQ26203.1"/>
    <property type="molecule type" value="Genomic_DNA"/>
</dbReference>
<feature type="domain" description="RING-type" evidence="2">
    <location>
        <begin position="67"/>
        <end position="113"/>
    </location>
</feature>
<dbReference type="PROSITE" id="PS50089">
    <property type="entry name" value="ZF_RING_2"/>
    <property type="match status" value="1"/>
</dbReference>
<protein>
    <recommendedName>
        <fullName evidence="2">RING-type domain-containing protein</fullName>
    </recommendedName>
</protein>
<keyword evidence="1" id="KW-0479">Metal-binding</keyword>
<evidence type="ECO:0000313" key="4">
    <source>
        <dbReference type="Proteomes" id="UP000244005"/>
    </source>
</evidence>
<dbReference type="InterPro" id="IPR044274">
    <property type="entry name" value="RFI2"/>
</dbReference>
<dbReference type="PANTHER" id="PTHR46798">
    <property type="entry name" value="OS09G0511500 PROTEIN"/>
    <property type="match status" value="1"/>
</dbReference>
<proteinExistence type="predicted"/>
<accession>A0A2R6VX99</accession>
<evidence type="ECO:0000259" key="2">
    <source>
        <dbReference type="PROSITE" id="PS50089"/>
    </source>
</evidence>
<evidence type="ECO:0000256" key="1">
    <source>
        <dbReference type="PROSITE-ProRule" id="PRU00175"/>
    </source>
</evidence>
<dbReference type="Gene3D" id="3.30.40.10">
    <property type="entry name" value="Zinc/RING finger domain, C3HC4 (zinc finger)"/>
    <property type="match status" value="1"/>
</dbReference>